<feature type="compositionally biased region" description="Basic and acidic residues" evidence="5">
    <location>
        <begin position="546"/>
        <end position="562"/>
    </location>
</feature>
<dbReference type="InterPro" id="IPR013083">
    <property type="entry name" value="Znf_RING/FYVE/PHD"/>
</dbReference>
<dbReference type="OrthoDB" id="7635003at2759"/>
<gene>
    <name evidence="7" type="ORF">CRE_14363</name>
</gene>
<reference evidence="7" key="1">
    <citation type="submission" date="2007-07" db="EMBL/GenBank/DDBJ databases">
        <title>PCAP assembly of the Caenorhabditis remanei genome.</title>
        <authorList>
            <consortium name="The Caenorhabditis remanei Sequencing Consortium"/>
            <person name="Wilson R.K."/>
        </authorList>
    </citation>
    <scope>NUCLEOTIDE SEQUENCE [LARGE SCALE GENOMIC DNA]</scope>
    <source>
        <strain evidence="7">PB4641</strain>
    </source>
</reference>
<dbReference type="InterPro" id="IPR001841">
    <property type="entry name" value="Znf_RING"/>
</dbReference>
<keyword evidence="1 3" id="KW-0479">Metal-binding</keyword>
<dbReference type="Proteomes" id="UP000008281">
    <property type="component" value="Unassembled WGS sequence"/>
</dbReference>
<dbReference type="FunCoup" id="E3NL83">
    <property type="interactions" value="1856"/>
</dbReference>
<feature type="compositionally biased region" description="Basic residues" evidence="5">
    <location>
        <begin position="531"/>
        <end position="540"/>
    </location>
</feature>
<sequence length="843" mass="98108">MSSLANDFEKVLRAFIPKELIPATWKFDEKKRRVENIQSLMKCGQLGIVKSAEQLNRDIGSYMGFPGSTQHFEIDPVVAPSPDDYTSLKNTMYIYKRDLFLLFDFKDISSLRECQREEVEWVLNDCLQQMDFGSHHEMIVKPDIKTIIKDGEEVLKNVMPFLELSKDCEKIYEDSKTRFMETLHVDIRETVSECLEDIIVDHSTEKYHFELLLIINWIGFIMMGIENFVKKESIHLPPLNSVSLTKPVIRLFSIDKNHFVMADELHKTLKNCNIDVSGFEKEVFGMKELSTFTFREVFQKVDKDVMKNLEFVKMDDFRLIFAQTPIPTCDGGYCNLAVDVLRDVLMDIIVAKKVFQTIEEKNWIYIKKFFKSIEKHFDRTRGVYFIDLKNVKTIKELWENEYNSHLKHSLSSSKLMTTSKKNLAVDLAVVQCQINSLVRKVPMLLEFIHKQGACARLSIVGCELCDGKTLTEESVPITEPKGSEKKEDALQKKMKPQSLKETQSEPEKLNSEEAKSDVTTEIPTIEDKPSQKKKMSKKTKQPNPSEEAKPEPKESNACPKCERAGKFTREANQKLRISKIEVKQLKKGLIRNQLENEEIKQKVMDKDERIRMLERLLEEKDDVIKEQEEKMREQATIIQGFQTIEKEEDTQTVYDEKIEKIKSVQSNLLAIKKTLEVENPVFKCAETMHRLIMNTKNEETKKMAGMEMRRFEKKATEYTEAVEDRLAMIQCNQFDAAEEIPELPEFPVFSQEFRSTFENIMKSRPPVICLQLLSSSENASDELEDTECVICLNNMDIENDTTKCVYCKRRYHNRCIQDWLKVKMICPTCDSRLLDEEEFPVLV</sequence>
<feature type="domain" description="RING-type" evidence="6">
    <location>
        <begin position="788"/>
        <end position="830"/>
    </location>
</feature>
<dbReference type="SUPFAM" id="SSF57850">
    <property type="entry name" value="RING/U-box"/>
    <property type="match status" value="1"/>
</dbReference>
<evidence type="ECO:0000313" key="8">
    <source>
        <dbReference type="Proteomes" id="UP000008281"/>
    </source>
</evidence>
<evidence type="ECO:0000259" key="6">
    <source>
        <dbReference type="PROSITE" id="PS50089"/>
    </source>
</evidence>
<keyword evidence="1 3" id="KW-0863">Zinc-finger</keyword>
<evidence type="ECO:0000256" key="1">
    <source>
        <dbReference type="ARBA" id="ARBA00022771"/>
    </source>
</evidence>
<dbReference type="GO" id="GO:0045087">
    <property type="term" value="P:innate immune response"/>
    <property type="evidence" value="ECO:0007669"/>
    <property type="project" value="TreeGrafter"/>
</dbReference>
<dbReference type="OMA" id="RIMEPTR"/>
<keyword evidence="4" id="KW-0175">Coiled coil</keyword>
<dbReference type="GO" id="GO:0008270">
    <property type="term" value="F:zinc ion binding"/>
    <property type="evidence" value="ECO:0007669"/>
    <property type="project" value="UniProtKB-KW"/>
</dbReference>
<feature type="compositionally biased region" description="Basic and acidic residues" evidence="5">
    <location>
        <begin position="502"/>
        <end position="518"/>
    </location>
</feature>
<dbReference type="Gene3D" id="3.30.40.10">
    <property type="entry name" value="Zinc/RING finger domain, C3HC4 (zinc finger)"/>
    <property type="match status" value="1"/>
</dbReference>
<proteinExistence type="predicted"/>
<feature type="coiled-coil region" evidence="4">
    <location>
        <begin position="596"/>
        <end position="633"/>
    </location>
</feature>
<dbReference type="HOGENOM" id="CLU_007994_1_1_1"/>
<protein>
    <recommendedName>
        <fullName evidence="6">RING-type domain-containing protein</fullName>
    </recommendedName>
</protein>
<dbReference type="InParanoid" id="E3NL83"/>
<accession>E3NL83</accession>
<keyword evidence="2" id="KW-0862">Zinc</keyword>
<dbReference type="PANTHER" id="PTHR21447">
    <property type="entry name" value="RING-TYPE DOMAIN-CONTAINING PROTEIN-RELATED"/>
    <property type="match status" value="1"/>
</dbReference>
<feature type="compositionally biased region" description="Basic and acidic residues" evidence="5">
    <location>
        <begin position="481"/>
        <end position="491"/>
    </location>
</feature>
<dbReference type="eggNOG" id="ENOG502SVYK">
    <property type="taxonomic scope" value="Eukaryota"/>
</dbReference>
<evidence type="ECO:0000313" key="7">
    <source>
        <dbReference type="EMBL" id="EFP04315.1"/>
    </source>
</evidence>
<dbReference type="Pfam" id="PF13639">
    <property type="entry name" value="zf-RING_2"/>
    <property type="match status" value="1"/>
</dbReference>
<evidence type="ECO:0000256" key="4">
    <source>
        <dbReference type="SAM" id="Coils"/>
    </source>
</evidence>
<evidence type="ECO:0000256" key="2">
    <source>
        <dbReference type="ARBA" id="ARBA00022833"/>
    </source>
</evidence>
<feature type="region of interest" description="Disordered" evidence="5">
    <location>
        <begin position="476"/>
        <end position="562"/>
    </location>
</feature>
<name>E3NL83_CAERE</name>
<dbReference type="PANTHER" id="PTHR21447:SF11">
    <property type="entry name" value="RING-TYPE DOMAIN-CONTAINING PROTEIN"/>
    <property type="match status" value="1"/>
</dbReference>
<dbReference type="AlphaFoldDB" id="E3NL83"/>
<evidence type="ECO:0000256" key="3">
    <source>
        <dbReference type="PROSITE-ProRule" id="PRU00175"/>
    </source>
</evidence>
<dbReference type="EMBL" id="DS268869">
    <property type="protein sequence ID" value="EFP04315.1"/>
    <property type="molecule type" value="Genomic_DNA"/>
</dbReference>
<dbReference type="PROSITE" id="PS50089">
    <property type="entry name" value="ZF_RING_2"/>
    <property type="match status" value="1"/>
</dbReference>
<evidence type="ECO:0000256" key="5">
    <source>
        <dbReference type="SAM" id="MobiDB-lite"/>
    </source>
</evidence>
<dbReference type="GO" id="GO:0045121">
    <property type="term" value="C:membrane raft"/>
    <property type="evidence" value="ECO:0007669"/>
    <property type="project" value="TreeGrafter"/>
</dbReference>
<keyword evidence="8" id="KW-1185">Reference proteome</keyword>
<organism evidence="8">
    <name type="scientific">Caenorhabditis remanei</name>
    <name type="common">Caenorhabditis vulgaris</name>
    <dbReference type="NCBI Taxonomy" id="31234"/>
    <lineage>
        <taxon>Eukaryota</taxon>
        <taxon>Metazoa</taxon>
        <taxon>Ecdysozoa</taxon>
        <taxon>Nematoda</taxon>
        <taxon>Chromadorea</taxon>
        <taxon>Rhabditida</taxon>
        <taxon>Rhabditina</taxon>
        <taxon>Rhabditomorpha</taxon>
        <taxon>Rhabditoidea</taxon>
        <taxon>Rhabditidae</taxon>
        <taxon>Peloderinae</taxon>
        <taxon>Caenorhabditis</taxon>
    </lineage>
</organism>